<dbReference type="UniPathway" id="UPA00214"/>
<evidence type="ECO:0000256" key="11">
    <source>
        <dbReference type="SAM" id="MobiDB-lite"/>
    </source>
</evidence>
<comment type="caution">
    <text evidence="13">The sequence shown here is derived from an EMBL/GenBank/DDBJ whole genome shotgun (WGS) entry which is preliminary data.</text>
</comment>
<comment type="pathway">
    <text evidence="3 10">Carbohydrate metabolism; galactose metabolism.</text>
</comment>
<dbReference type="PANTHER" id="PTHR43725:SF47">
    <property type="entry name" value="UDP-GLUCOSE 4-EPIMERASE"/>
    <property type="match status" value="1"/>
</dbReference>
<organism evidence="13 14">
    <name type="scientific">Streptomyces cellostaticus</name>
    <dbReference type="NCBI Taxonomy" id="67285"/>
    <lineage>
        <taxon>Bacteria</taxon>
        <taxon>Bacillati</taxon>
        <taxon>Actinomycetota</taxon>
        <taxon>Actinomycetes</taxon>
        <taxon>Kitasatosporales</taxon>
        <taxon>Streptomycetaceae</taxon>
        <taxon>Streptomyces</taxon>
    </lineage>
</organism>
<evidence type="ECO:0000256" key="7">
    <source>
        <dbReference type="ARBA" id="ARBA00023027"/>
    </source>
</evidence>
<dbReference type="GO" id="GO:0003978">
    <property type="term" value="F:UDP-glucose 4-epimerase activity"/>
    <property type="evidence" value="ECO:0007669"/>
    <property type="project" value="UniProtKB-UniRule"/>
</dbReference>
<keyword evidence="7 10" id="KW-0520">NAD</keyword>
<accession>A0A101NLQ5</accession>
<keyword evidence="14" id="KW-1185">Reference proteome</keyword>
<protein>
    <recommendedName>
        <fullName evidence="6 10">UDP-glucose 4-epimerase</fullName>
        <ecNumber evidence="5 10">5.1.3.2</ecNumber>
    </recommendedName>
</protein>
<dbReference type="OrthoDB" id="9801785at2"/>
<dbReference type="Proteomes" id="UP000054241">
    <property type="component" value="Unassembled WGS sequence"/>
</dbReference>
<dbReference type="STRING" id="67285.AQI88_16075"/>
<feature type="domain" description="NAD-dependent epimerase/dehydratase" evidence="12">
    <location>
        <begin position="5"/>
        <end position="264"/>
    </location>
</feature>
<comment type="subunit">
    <text evidence="10">Homodimer.</text>
</comment>
<sequence length="356" mass="38252">MPETVLVTGGAGFIGSHTCVELLDHGYEVVVVDNHVNSSPRALDRIAKIAGRPLAAAHQIDVRDRKALSEVFASHPVDAVIHFAAHKAVGESVARPVEYYDTNVGGTCALLSVMHEHQVHRLVFSSSCSVYGDARTVPLTEQSPVAPTNPYAHTKLMCERILQDVCTHLAEMKVLALRYFNPVGAHPSGLLGEDPRGVPGNLMPYVAQVAVGRREQLSVFGDDYPTPDGTGVRDYLHVMDVAEGHRVAVGHLDDRAGMQVFNLGTGTGTSVLQLVSAFGEVSGRPVPYRVVDRRAGDVAALVADASAVAAAWDWTTTRDLTAMCRDAWRFQELNPDGYSRRPRDVGGPTTGESPCG</sequence>
<evidence type="ECO:0000256" key="10">
    <source>
        <dbReference type="RuleBase" id="RU366046"/>
    </source>
</evidence>
<keyword evidence="10" id="KW-0119">Carbohydrate metabolism</keyword>
<gene>
    <name evidence="13" type="ORF">AQI88_16075</name>
</gene>
<dbReference type="NCBIfam" id="NF007956">
    <property type="entry name" value="PRK10675.1"/>
    <property type="match status" value="1"/>
</dbReference>
<dbReference type="NCBIfam" id="TIGR01179">
    <property type="entry name" value="galE"/>
    <property type="match status" value="1"/>
</dbReference>
<dbReference type="SUPFAM" id="SSF51735">
    <property type="entry name" value="NAD(P)-binding Rossmann-fold domains"/>
    <property type="match status" value="1"/>
</dbReference>
<proteinExistence type="inferred from homology"/>
<evidence type="ECO:0000256" key="3">
    <source>
        <dbReference type="ARBA" id="ARBA00004947"/>
    </source>
</evidence>
<dbReference type="CDD" id="cd05247">
    <property type="entry name" value="UDP_G4E_1_SDR_e"/>
    <property type="match status" value="1"/>
</dbReference>
<dbReference type="AlphaFoldDB" id="A0A101NLQ5"/>
<evidence type="ECO:0000313" key="14">
    <source>
        <dbReference type="Proteomes" id="UP000054241"/>
    </source>
</evidence>
<dbReference type="Gene3D" id="3.90.25.10">
    <property type="entry name" value="UDP-galactose 4-epimerase, domain 1"/>
    <property type="match status" value="1"/>
</dbReference>
<evidence type="ECO:0000256" key="4">
    <source>
        <dbReference type="ARBA" id="ARBA00007637"/>
    </source>
</evidence>
<keyword evidence="8" id="KW-0299">Galactose metabolism</keyword>
<dbReference type="RefSeq" id="WP_066998770.1">
    <property type="nucleotide sequence ID" value="NZ_BNDU01000006.1"/>
</dbReference>
<evidence type="ECO:0000313" key="13">
    <source>
        <dbReference type="EMBL" id="KUM95590.1"/>
    </source>
</evidence>
<dbReference type="InterPro" id="IPR036291">
    <property type="entry name" value="NAD(P)-bd_dom_sf"/>
</dbReference>
<evidence type="ECO:0000256" key="6">
    <source>
        <dbReference type="ARBA" id="ARBA00018569"/>
    </source>
</evidence>
<evidence type="ECO:0000256" key="1">
    <source>
        <dbReference type="ARBA" id="ARBA00000083"/>
    </source>
</evidence>
<evidence type="ECO:0000256" key="5">
    <source>
        <dbReference type="ARBA" id="ARBA00013189"/>
    </source>
</evidence>
<evidence type="ECO:0000256" key="2">
    <source>
        <dbReference type="ARBA" id="ARBA00001911"/>
    </source>
</evidence>
<dbReference type="PANTHER" id="PTHR43725">
    <property type="entry name" value="UDP-GLUCOSE 4-EPIMERASE"/>
    <property type="match status" value="1"/>
</dbReference>
<comment type="catalytic activity">
    <reaction evidence="1 10">
        <text>UDP-alpha-D-glucose = UDP-alpha-D-galactose</text>
        <dbReference type="Rhea" id="RHEA:22168"/>
        <dbReference type="ChEBI" id="CHEBI:58885"/>
        <dbReference type="ChEBI" id="CHEBI:66914"/>
        <dbReference type="EC" id="5.1.3.2"/>
    </reaction>
</comment>
<evidence type="ECO:0000256" key="9">
    <source>
        <dbReference type="ARBA" id="ARBA00023235"/>
    </source>
</evidence>
<dbReference type="InterPro" id="IPR001509">
    <property type="entry name" value="Epimerase_deHydtase"/>
</dbReference>
<dbReference type="EMBL" id="LMWL01000029">
    <property type="protein sequence ID" value="KUM95590.1"/>
    <property type="molecule type" value="Genomic_DNA"/>
</dbReference>
<evidence type="ECO:0000259" key="12">
    <source>
        <dbReference type="Pfam" id="PF01370"/>
    </source>
</evidence>
<reference evidence="13 14" key="1">
    <citation type="submission" date="2015-10" db="EMBL/GenBank/DDBJ databases">
        <title>Draft genome sequence of Streptomyces cellostaticus DSM 40189, type strain for the species Streptomyces cellostaticus.</title>
        <authorList>
            <person name="Ruckert C."/>
            <person name="Winkler A."/>
            <person name="Kalinowski J."/>
            <person name="Kampfer P."/>
            <person name="Glaeser S."/>
        </authorList>
    </citation>
    <scope>NUCLEOTIDE SEQUENCE [LARGE SCALE GENOMIC DNA]</scope>
    <source>
        <strain evidence="13 14">DSM 40189</strain>
    </source>
</reference>
<name>A0A101NLQ5_9ACTN</name>
<comment type="cofactor">
    <cofactor evidence="2 10">
        <name>NAD(+)</name>
        <dbReference type="ChEBI" id="CHEBI:57540"/>
    </cofactor>
</comment>
<dbReference type="InterPro" id="IPR005886">
    <property type="entry name" value="UDP_G4E"/>
</dbReference>
<dbReference type="Pfam" id="PF01370">
    <property type="entry name" value="Epimerase"/>
    <property type="match status" value="1"/>
</dbReference>
<dbReference type="GO" id="GO:0005829">
    <property type="term" value="C:cytosol"/>
    <property type="evidence" value="ECO:0007669"/>
    <property type="project" value="TreeGrafter"/>
</dbReference>
<dbReference type="Gene3D" id="3.40.50.720">
    <property type="entry name" value="NAD(P)-binding Rossmann-like Domain"/>
    <property type="match status" value="1"/>
</dbReference>
<dbReference type="GO" id="GO:0006012">
    <property type="term" value="P:galactose metabolic process"/>
    <property type="evidence" value="ECO:0007669"/>
    <property type="project" value="UniProtKB-UniPathway"/>
</dbReference>
<comment type="similarity">
    <text evidence="4 10">Belongs to the NAD(P)-dependent epimerase/dehydratase family.</text>
</comment>
<feature type="region of interest" description="Disordered" evidence="11">
    <location>
        <begin position="337"/>
        <end position="356"/>
    </location>
</feature>
<evidence type="ECO:0000256" key="8">
    <source>
        <dbReference type="ARBA" id="ARBA00023144"/>
    </source>
</evidence>
<dbReference type="EC" id="5.1.3.2" evidence="5 10"/>
<keyword evidence="9 10" id="KW-0413">Isomerase</keyword>